<dbReference type="InParanoid" id="B9SCN2"/>
<dbReference type="AlphaFoldDB" id="B9SCN2"/>
<feature type="signal peptide" evidence="6">
    <location>
        <begin position="1"/>
        <end position="22"/>
    </location>
</feature>
<name>B9SCN2_RICCO</name>
<dbReference type="EMBL" id="EQ973922">
    <property type="protein sequence ID" value="EEF38691.1"/>
    <property type="molecule type" value="Genomic_DNA"/>
</dbReference>
<comment type="similarity">
    <text evidence="1">Belongs to the peptidase S28 family.</text>
</comment>
<dbReference type="STRING" id="3988.B9SCN2"/>
<protein>
    <submittedName>
        <fullName evidence="7">Lysosomal pro-X carboxypeptidase, putative</fullName>
        <ecNumber evidence="7">3.4.16.2</ecNumber>
    </submittedName>
</protein>
<dbReference type="Pfam" id="PF05577">
    <property type="entry name" value="Peptidase_S28"/>
    <property type="match status" value="2"/>
</dbReference>
<keyword evidence="5" id="KW-0325">Glycoprotein</keyword>
<dbReference type="InterPro" id="IPR008758">
    <property type="entry name" value="Peptidase_S28"/>
</dbReference>
<dbReference type="Gene3D" id="3.40.50.1820">
    <property type="entry name" value="alpha/beta hydrolase"/>
    <property type="match status" value="1"/>
</dbReference>
<keyword evidence="4 7" id="KW-0378">Hydrolase</keyword>
<gene>
    <name evidence="7" type="ORF">RCOM_0476180</name>
</gene>
<feature type="chain" id="PRO_5002891691" evidence="6">
    <location>
        <begin position="23"/>
        <end position="489"/>
    </location>
</feature>
<dbReference type="InterPro" id="IPR042269">
    <property type="entry name" value="Ser_carbopepase_S28_SKS"/>
</dbReference>
<dbReference type="GO" id="GO:0006508">
    <property type="term" value="P:proteolysis"/>
    <property type="evidence" value="ECO:0007669"/>
    <property type="project" value="UniProtKB-KW"/>
</dbReference>
<evidence type="ECO:0000256" key="4">
    <source>
        <dbReference type="ARBA" id="ARBA00022801"/>
    </source>
</evidence>
<keyword evidence="3 6" id="KW-0732">Signal</keyword>
<dbReference type="GO" id="GO:0008239">
    <property type="term" value="F:dipeptidyl-peptidase activity"/>
    <property type="evidence" value="ECO:0000318"/>
    <property type="project" value="GO_Central"/>
</dbReference>
<organism evidence="7 8">
    <name type="scientific">Ricinus communis</name>
    <name type="common">Castor bean</name>
    <dbReference type="NCBI Taxonomy" id="3988"/>
    <lineage>
        <taxon>Eukaryota</taxon>
        <taxon>Viridiplantae</taxon>
        <taxon>Streptophyta</taxon>
        <taxon>Embryophyta</taxon>
        <taxon>Tracheophyta</taxon>
        <taxon>Spermatophyta</taxon>
        <taxon>Magnoliopsida</taxon>
        <taxon>eudicotyledons</taxon>
        <taxon>Gunneridae</taxon>
        <taxon>Pentapetalae</taxon>
        <taxon>rosids</taxon>
        <taxon>fabids</taxon>
        <taxon>Malpighiales</taxon>
        <taxon>Euphorbiaceae</taxon>
        <taxon>Acalyphoideae</taxon>
        <taxon>Acalypheae</taxon>
        <taxon>Ricinus</taxon>
    </lineage>
</organism>
<dbReference type="GO" id="GO:0004185">
    <property type="term" value="F:serine-type carboxypeptidase activity"/>
    <property type="evidence" value="ECO:0007669"/>
    <property type="project" value="UniProtKB-EC"/>
</dbReference>
<dbReference type="ESTHER" id="ricco-b9scn2">
    <property type="family name" value="Prolylcarboxypeptidase"/>
</dbReference>
<dbReference type="PANTHER" id="PTHR11010">
    <property type="entry name" value="PROTEASE S28 PRO-X CARBOXYPEPTIDASE-RELATED"/>
    <property type="match status" value="1"/>
</dbReference>
<dbReference type="SUPFAM" id="SSF53474">
    <property type="entry name" value="alpha/beta-Hydrolases"/>
    <property type="match status" value="1"/>
</dbReference>
<accession>B9SCN2</accession>
<dbReference type="EC" id="3.4.16.2" evidence="7"/>
<keyword evidence="7" id="KW-0121">Carboxypeptidase</keyword>
<dbReference type="eggNOG" id="KOG2183">
    <property type="taxonomic scope" value="Eukaryota"/>
</dbReference>
<proteinExistence type="inferred from homology"/>
<dbReference type="PANTHER" id="PTHR11010:SF78">
    <property type="entry name" value="LYSOSOMAL PRO-X CARBOXYPEPTIDASE"/>
    <property type="match status" value="1"/>
</dbReference>
<reference evidence="8" key="1">
    <citation type="journal article" date="2010" name="Nat. Biotechnol.">
        <title>Draft genome sequence of the oilseed species Ricinus communis.</title>
        <authorList>
            <person name="Chan A.P."/>
            <person name="Crabtree J."/>
            <person name="Zhao Q."/>
            <person name="Lorenzi H."/>
            <person name="Orvis J."/>
            <person name="Puiu D."/>
            <person name="Melake-Berhan A."/>
            <person name="Jones K.M."/>
            <person name="Redman J."/>
            <person name="Chen G."/>
            <person name="Cahoon E.B."/>
            <person name="Gedil M."/>
            <person name="Stanke M."/>
            <person name="Haas B.J."/>
            <person name="Wortman J.R."/>
            <person name="Fraser-Liggett C.M."/>
            <person name="Ravel J."/>
            <person name="Rabinowicz P.D."/>
        </authorList>
    </citation>
    <scope>NUCLEOTIDE SEQUENCE [LARGE SCALE GENOMIC DNA]</scope>
    <source>
        <strain evidence="8">cv. Hale</strain>
    </source>
</reference>
<keyword evidence="8" id="KW-1185">Reference proteome</keyword>
<evidence type="ECO:0000256" key="6">
    <source>
        <dbReference type="SAM" id="SignalP"/>
    </source>
</evidence>
<evidence type="ECO:0000256" key="3">
    <source>
        <dbReference type="ARBA" id="ARBA00022729"/>
    </source>
</evidence>
<evidence type="ECO:0000313" key="7">
    <source>
        <dbReference type="EMBL" id="EEF38691.1"/>
    </source>
</evidence>
<dbReference type="Proteomes" id="UP000008311">
    <property type="component" value="Unassembled WGS sequence"/>
</dbReference>
<sequence length="489" mass="55028">MALPSFQLCMVLVLLVPACASALHPRKLTRTTRFGGEKRFAASEFSYQLPSDYEIHYYTQTLDHFNYKPESYATFQQRYILNFKYWGGANTSSPIFLYTGAEENLIYHVDRSIVELAARFRGLLLYIEHRYYGESMPFGSEEQALQNSSTLGYLSSEQALADYAQVITDVKKNLSAENCPAIAVGASYGGMLAAWFRLKYPHIVIGSLASSSPILYFDDITPQNGYHVLSRRILDESCHNTIKQSWSEIDRVAAQPNGLLTLSNMFNTCRPLVSSAEFKEYLELLYITAAQYDNPPDNPVQSTCRGIDGAPPGTDILGRIVEGLNGRIPGWSSCHDIFTLELSNNGSWDWQTCTEMVFPIGYGDNETMFQPSPFDINNYKKECLQVFGIKPRPHWVTTEFGGHDIKTVLGNFASNIIFANGLRDPWSAGGVLEDISDSIVAVYTEHGAHCLDLYPSTPDDPNWLVEQREKEIKIIAAWLAEYYAKLFTK</sequence>
<dbReference type="MEROPS" id="S28.A03"/>
<evidence type="ECO:0000256" key="2">
    <source>
        <dbReference type="ARBA" id="ARBA00022670"/>
    </source>
</evidence>
<evidence type="ECO:0000256" key="1">
    <source>
        <dbReference type="ARBA" id="ARBA00011079"/>
    </source>
</evidence>
<dbReference type="InterPro" id="IPR029058">
    <property type="entry name" value="AB_hydrolase_fold"/>
</dbReference>
<keyword evidence="2" id="KW-0645">Protease</keyword>
<dbReference type="Gene3D" id="1.20.120.980">
    <property type="entry name" value="Serine carboxypeptidase S28, SKS domain"/>
    <property type="match status" value="1"/>
</dbReference>
<evidence type="ECO:0000313" key="8">
    <source>
        <dbReference type="Proteomes" id="UP000008311"/>
    </source>
</evidence>
<evidence type="ECO:0000256" key="5">
    <source>
        <dbReference type="ARBA" id="ARBA00023180"/>
    </source>
</evidence>